<dbReference type="Proteomes" id="UP000053630">
    <property type="component" value="Unassembled WGS sequence"/>
</dbReference>
<dbReference type="KEGG" id="fme:FOMMEDRAFT_99064"/>
<keyword evidence="2" id="KW-1185">Reference proteome</keyword>
<organism evidence="1 2">
    <name type="scientific">Fomitiporia mediterranea (strain MF3/22)</name>
    <name type="common">Grapevine white-rot fungus</name>
    <dbReference type="NCBI Taxonomy" id="694068"/>
    <lineage>
        <taxon>Eukaryota</taxon>
        <taxon>Fungi</taxon>
        <taxon>Dikarya</taxon>
        <taxon>Basidiomycota</taxon>
        <taxon>Agaricomycotina</taxon>
        <taxon>Agaricomycetes</taxon>
        <taxon>Hymenochaetales</taxon>
        <taxon>Hymenochaetaceae</taxon>
        <taxon>Fomitiporia</taxon>
    </lineage>
</organism>
<evidence type="ECO:0000313" key="2">
    <source>
        <dbReference type="Proteomes" id="UP000053630"/>
    </source>
</evidence>
<dbReference type="GeneID" id="18681022"/>
<gene>
    <name evidence="1" type="ORF">FOMMEDRAFT_99064</name>
</gene>
<proteinExistence type="predicted"/>
<sequence length="51" mass="5819">DHIKQPKNAFIVFRRKCCLKKNEAEAALPAEGDLVAQHQHRADLSKTISYQ</sequence>
<feature type="non-terminal residue" evidence="1">
    <location>
        <position position="1"/>
    </location>
</feature>
<dbReference type="AlphaFoldDB" id="R7SIR5"/>
<protein>
    <submittedName>
        <fullName evidence="1">Uncharacterized protein</fullName>
    </submittedName>
</protein>
<dbReference type="EMBL" id="JH718245">
    <property type="protein sequence ID" value="EJC97504.1"/>
    <property type="molecule type" value="Genomic_DNA"/>
</dbReference>
<accession>R7SIR5</accession>
<evidence type="ECO:0000313" key="1">
    <source>
        <dbReference type="EMBL" id="EJC97504.1"/>
    </source>
</evidence>
<name>R7SIR5_FOMME</name>
<dbReference type="RefSeq" id="XP_007272233.1">
    <property type="nucleotide sequence ID" value="XM_007272171.1"/>
</dbReference>
<reference evidence="2" key="1">
    <citation type="journal article" date="2012" name="Science">
        <title>The Paleozoic origin of enzymatic lignin decomposition reconstructed from 31 fungal genomes.</title>
        <authorList>
            <person name="Floudas D."/>
            <person name="Binder M."/>
            <person name="Riley R."/>
            <person name="Barry K."/>
            <person name="Blanchette R.A."/>
            <person name="Henrissat B."/>
            <person name="Martinez A.T."/>
            <person name="Otillar R."/>
            <person name="Spatafora J.W."/>
            <person name="Yadav J.S."/>
            <person name="Aerts A."/>
            <person name="Benoit I."/>
            <person name="Boyd A."/>
            <person name="Carlson A."/>
            <person name="Copeland A."/>
            <person name="Coutinho P.M."/>
            <person name="de Vries R.P."/>
            <person name="Ferreira P."/>
            <person name="Findley K."/>
            <person name="Foster B."/>
            <person name="Gaskell J."/>
            <person name="Glotzer D."/>
            <person name="Gorecki P."/>
            <person name="Heitman J."/>
            <person name="Hesse C."/>
            <person name="Hori C."/>
            <person name="Igarashi K."/>
            <person name="Jurgens J.A."/>
            <person name="Kallen N."/>
            <person name="Kersten P."/>
            <person name="Kohler A."/>
            <person name="Kuees U."/>
            <person name="Kumar T.K.A."/>
            <person name="Kuo A."/>
            <person name="LaButti K."/>
            <person name="Larrondo L.F."/>
            <person name="Lindquist E."/>
            <person name="Ling A."/>
            <person name="Lombard V."/>
            <person name="Lucas S."/>
            <person name="Lundell T."/>
            <person name="Martin R."/>
            <person name="McLaughlin D.J."/>
            <person name="Morgenstern I."/>
            <person name="Morin E."/>
            <person name="Murat C."/>
            <person name="Nagy L.G."/>
            <person name="Nolan M."/>
            <person name="Ohm R.A."/>
            <person name="Patyshakuliyeva A."/>
            <person name="Rokas A."/>
            <person name="Ruiz-Duenas F.J."/>
            <person name="Sabat G."/>
            <person name="Salamov A."/>
            <person name="Samejima M."/>
            <person name="Schmutz J."/>
            <person name="Slot J.C."/>
            <person name="St John F."/>
            <person name="Stenlid J."/>
            <person name="Sun H."/>
            <person name="Sun S."/>
            <person name="Syed K."/>
            <person name="Tsang A."/>
            <person name="Wiebenga A."/>
            <person name="Young D."/>
            <person name="Pisabarro A."/>
            <person name="Eastwood D.C."/>
            <person name="Martin F."/>
            <person name="Cullen D."/>
            <person name="Grigoriev I.V."/>
            <person name="Hibbett D.S."/>
        </authorList>
    </citation>
    <scope>NUCLEOTIDE SEQUENCE [LARGE SCALE GENOMIC DNA]</scope>
    <source>
        <strain evidence="2">MF3/22</strain>
    </source>
</reference>